<evidence type="ECO:0000259" key="2">
    <source>
        <dbReference type="PROSITE" id="PS50975"/>
    </source>
</evidence>
<keyword evidence="1" id="KW-0067">ATP-binding</keyword>
<evidence type="ECO:0000256" key="1">
    <source>
        <dbReference type="PROSITE-ProRule" id="PRU00409"/>
    </source>
</evidence>
<gene>
    <name evidence="3" type="ORF">G4D63_03555</name>
</gene>
<dbReference type="Gene3D" id="3.30.1490.20">
    <property type="entry name" value="ATP-grasp fold, A domain"/>
    <property type="match status" value="1"/>
</dbReference>
<dbReference type="GO" id="GO:0046872">
    <property type="term" value="F:metal ion binding"/>
    <property type="evidence" value="ECO:0007669"/>
    <property type="project" value="InterPro"/>
</dbReference>
<sequence length="357" mass="40983">MISLGFLTIKRHQELAYFTEVATALKGKGLSFFRFTPLDIDPSTELVHGLTYNESTEEWESDVFPIPDYLYDRCFYQPEPSSKKAEPIVKWLKQRPGTCFLGYGLPNKWEVYQSICEQNSISSYLPTTIQIENFQQLKTLLRKEKSIMIKPVNGSQGNGVIHIQLLAKEITVHTQKRGKSIHKSFANQLDFKRFIDSLLRETSFIGQNFLPLQHKEKPFDIRILLQKNEQGDWIEQGRGVRMGCEKGIVSNLHNGGEVIPFPVILSYYQSPIKELIQEEINSIIKLIPPLLEERFGRLFELGLDIGVTEEGAVWLLDINSKPGRKVITSSSPTSNIGLYQAPYHYIHYMEQQKTKTN</sequence>
<dbReference type="InterPro" id="IPR026838">
    <property type="entry name" value="YheC/D"/>
</dbReference>
<dbReference type="Pfam" id="PF14398">
    <property type="entry name" value="ATPgrasp_YheCD"/>
    <property type="match status" value="1"/>
</dbReference>
<accession>A0A6M0Q3N3</accession>
<dbReference type="EMBL" id="JAAIWM010000001">
    <property type="protein sequence ID" value="NEY70812.1"/>
    <property type="molecule type" value="Genomic_DNA"/>
</dbReference>
<keyword evidence="1" id="KW-0547">Nucleotide-binding</keyword>
<evidence type="ECO:0000313" key="4">
    <source>
        <dbReference type="Proteomes" id="UP000481043"/>
    </source>
</evidence>
<proteinExistence type="predicted"/>
<dbReference type="AlphaFoldDB" id="A0A6M0Q3N3"/>
<reference evidence="3 4" key="1">
    <citation type="submission" date="2020-02" db="EMBL/GenBank/DDBJ databases">
        <title>Bacillus aquiflavi sp. nov., isolated from yellow water of strong flavor Chinese baijiu in Yibin region of China.</title>
        <authorList>
            <person name="Xie J."/>
        </authorList>
    </citation>
    <scope>NUCLEOTIDE SEQUENCE [LARGE SCALE GENOMIC DNA]</scope>
    <source>
        <strain evidence="3 4">SA4</strain>
    </source>
</reference>
<dbReference type="InterPro" id="IPR011761">
    <property type="entry name" value="ATP-grasp"/>
</dbReference>
<protein>
    <submittedName>
        <fullName evidence="3">YheC/YheD family protein</fullName>
    </submittedName>
</protein>
<dbReference type="Proteomes" id="UP000481043">
    <property type="component" value="Unassembled WGS sequence"/>
</dbReference>
<dbReference type="GO" id="GO:0005524">
    <property type="term" value="F:ATP binding"/>
    <property type="evidence" value="ECO:0007669"/>
    <property type="project" value="UniProtKB-UniRule"/>
</dbReference>
<dbReference type="InterPro" id="IPR013815">
    <property type="entry name" value="ATP_grasp_subdomain_1"/>
</dbReference>
<dbReference type="SUPFAM" id="SSF56059">
    <property type="entry name" value="Glutathione synthetase ATP-binding domain-like"/>
    <property type="match status" value="1"/>
</dbReference>
<name>A0A6M0Q3N3_9BACI</name>
<dbReference type="Gene3D" id="3.30.470.20">
    <property type="entry name" value="ATP-grasp fold, B domain"/>
    <property type="match status" value="1"/>
</dbReference>
<evidence type="ECO:0000313" key="3">
    <source>
        <dbReference type="EMBL" id="NEY70812.1"/>
    </source>
</evidence>
<comment type="caution">
    <text evidence="3">The sequence shown here is derived from an EMBL/GenBank/DDBJ whole genome shotgun (WGS) entry which is preliminary data.</text>
</comment>
<feature type="domain" description="ATP-grasp" evidence="2">
    <location>
        <begin position="113"/>
        <end position="347"/>
    </location>
</feature>
<keyword evidence="4" id="KW-1185">Reference proteome</keyword>
<dbReference type="RefSeq" id="WP_163177763.1">
    <property type="nucleotide sequence ID" value="NZ_JAAIWM010000001.1"/>
</dbReference>
<dbReference type="PROSITE" id="PS50975">
    <property type="entry name" value="ATP_GRASP"/>
    <property type="match status" value="1"/>
</dbReference>
<organism evidence="3 4">
    <name type="scientific">Bacillus mesophilus</name>
    <dbReference type="NCBI Taxonomy" id="1808955"/>
    <lineage>
        <taxon>Bacteria</taxon>
        <taxon>Bacillati</taxon>
        <taxon>Bacillota</taxon>
        <taxon>Bacilli</taxon>
        <taxon>Bacillales</taxon>
        <taxon>Bacillaceae</taxon>
        <taxon>Bacillus</taxon>
    </lineage>
</organism>